<evidence type="ECO:0000256" key="1">
    <source>
        <dbReference type="SAM" id="Phobius"/>
    </source>
</evidence>
<evidence type="ECO:0000313" key="3">
    <source>
        <dbReference type="Proteomes" id="UP000250266"/>
    </source>
</evidence>
<reference evidence="2 3" key="1">
    <citation type="journal article" date="2016" name="Nat. Commun.">
        <title>Ectomycorrhizal ecology is imprinted in the genome of the dominant symbiotic fungus Cenococcum geophilum.</title>
        <authorList>
            <consortium name="DOE Joint Genome Institute"/>
            <person name="Peter M."/>
            <person name="Kohler A."/>
            <person name="Ohm R.A."/>
            <person name="Kuo A."/>
            <person name="Krutzmann J."/>
            <person name="Morin E."/>
            <person name="Arend M."/>
            <person name="Barry K.W."/>
            <person name="Binder M."/>
            <person name="Choi C."/>
            <person name="Clum A."/>
            <person name="Copeland A."/>
            <person name="Grisel N."/>
            <person name="Haridas S."/>
            <person name="Kipfer T."/>
            <person name="LaButti K."/>
            <person name="Lindquist E."/>
            <person name="Lipzen A."/>
            <person name="Maire R."/>
            <person name="Meier B."/>
            <person name="Mihaltcheva S."/>
            <person name="Molinier V."/>
            <person name="Murat C."/>
            <person name="Poggeler S."/>
            <person name="Quandt C.A."/>
            <person name="Sperisen C."/>
            <person name="Tritt A."/>
            <person name="Tisserant E."/>
            <person name="Crous P.W."/>
            <person name="Henrissat B."/>
            <person name="Nehls U."/>
            <person name="Egli S."/>
            <person name="Spatafora J.W."/>
            <person name="Grigoriev I.V."/>
            <person name="Martin F.M."/>
        </authorList>
    </citation>
    <scope>NUCLEOTIDE SEQUENCE [LARGE SCALE GENOMIC DNA]</scope>
    <source>
        <strain evidence="2 3">CBS 459.81</strain>
    </source>
</reference>
<proteinExistence type="predicted"/>
<feature type="transmembrane region" description="Helical" evidence="1">
    <location>
        <begin position="6"/>
        <end position="27"/>
    </location>
</feature>
<gene>
    <name evidence="2" type="ORF">K432DRAFT_308129</name>
</gene>
<name>A0A8E2E1E0_9PEZI</name>
<keyword evidence="1" id="KW-0812">Transmembrane</keyword>
<keyword evidence="1" id="KW-0472">Membrane</keyword>
<sequence length="50" mass="5508">LYNIFAFISTYILLAGYIVFPGTFTLIHNSSTIEEVVGKSYTGETAFKAV</sequence>
<keyword evidence="1" id="KW-1133">Transmembrane helix</keyword>
<keyword evidence="3" id="KW-1185">Reference proteome</keyword>
<dbReference type="Proteomes" id="UP000250266">
    <property type="component" value="Unassembled WGS sequence"/>
</dbReference>
<dbReference type="EMBL" id="KV745296">
    <property type="protein sequence ID" value="OCK75601.1"/>
    <property type="molecule type" value="Genomic_DNA"/>
</dbReference>
<accession>A0A8E2E1E0</accession>
<dbReference type="OrthoDB" id="3254104at2759"/>
<organism evidence="2 3">
    <name type="scientific">Lepidopterella palustris CBS 459.81</name>
    <dbReference type="NCBI Taxonomy" id="1314670"/>
    <lineage>
        <taxon>Eukaryota</taxon>
        <taxon>Fungi</taxon>
        <taxon>Dikarya</taxon>
        <taxon>Ascomycota</taxon>
        <taxon>Pezizomycotina</taxon>
        <taxon>Dothideomycetes</taxon>
        <taxon>Pleosporomycetidae</taxon>
        <taxon>Mytilinidiales</taxon>
        <taxon>Argynnaceae</taxon>
        <taxon>Lepidopterella</taxon>
    </lineage>
</organism>
<protein>
    <submittedName>
        <fullName evidence="2">Uncharacterized protein</fullName>
    </submittedName>
</protein>
<dbReference type="AlphaFoldDB" id="A0A8E2E1E0"/>
<feature type="non-terminal residue" evidence="2">
    <location>
        <position position="1"/>
    </location>
</feature>
<evidence type="ECO:0000313" key="2">
    <source>
        <dbReference type="EMBL" id="OCK75601.1"/>
    </source>
</evidence>